<keyword evidence="3" id="KW-1185">Reference proteome</keyword>
<evidence type="ECO:0000259" key="2">
    <source>
        <dbReference type="SMART" id="SM00457"/>
    </source>
</evidence>
<dbReference type="GO" id="GO:0045087">
    <property type="term" value="P:innate immune response"/>
    <property type="evidence" value="ECO:0007669"/>
    <property type="project" value="UniProtKB-KW"/>
</dbReference>
<dbReference type="PANTHER" id="PTHR31463:SF5">
    <property type="entry name" value="MACROPHAGE-EXPRESSED GENE 1 PROTEIN"/>
    <property type="match status" value="1"/>
</dbReference>
<dbReference type="STRING" id="118797.A0A340X2V6"/>
<protein>
    <submittedName>
        <fullName evidence="4">Macrophage-expressed gene 1 protein-like</fullName>
    </submittedName>
</protein>
<name>A0A340X2V6_LIPVE</name>
<keyword evidence="1" id="KW-0732">Signal</keyword>
<dbReference type="Pfam" id="PF01823">
    <property type="entry name" value="MACPF"/>
    <property type="match status" value="1"/>
</dbReference>
<dbReference type="GO" id="GO:0002250">
    <property type="term" value="P:adaptive immune response"/>
    <property type="evidence" value="ECO:0007669"/>
    <property type="project" value="UniProtKB-KW"/>
</dbReference>
<feature type="domain" description="MACPF" evidence="2">
    <location>
        <begin position="110"/>
        <end position="309"/>
    </location>
</feature>
<dbReference type="GeneID" id="103073504"/>
<sequence length="573" mass="63065">MALCLVPLLVLLLAGCGVMGEQRAPGFQGCRQTLNMSVLGALPGGGWDNLRNVELGLVLRRDNSQCLTTEDGEYLIPDRVQVVPRRESIVETRAELIDHWNVRKYSLEYQTVTTRVQIRHSIYSVRAPENPNFQPDFLRHLLTLSDHLENNQTREAKYLAEMLVLSYGTHVLIDVDAGAALVQEYQVRRELVDSEARDKINITYAALAWFFHAVNAGDGVSWKVQSRLLQNYGQNPVASKMHSHGGVPFYQDITLQKWQEGTGNRLLAIGRSGPPLPVLLQLEALPELPEARVAAARAPGHPPLLRSQHAPRILEAWGSRLRPPGQCGRWFLRRRCRANFSFGGVFQECEAVSGRHADHLCRAYHIPNPLTGSLLPGQLHGQLPERRAEDVERACATHEHRNAVRLAASWCAPSGASLPATAGLIFGGLYSPGNPNPLTGSQACPSHFCPLTLFGDLKVCVSSDSELGTAQAVPFGGFFSCQAGNPLAGLVKGQSPGLMKEVFYQDSLTDFPMKCPAGYSQHQAYLSHDCQSLYCLRAGALLDQQQAAVRMPPFIPRPRLAQQKQHPQALCPG</sequence>
<feature type="chain" id="PRO_5016257468" evidence="1">
    <location>
        <begin position="21"/>
        <end position="573"/>
    </location>
</feature>
<feature type="signal peptide" evidence="1">
    <location>
        <begin position="1"/>
        <end position="20"/>
    </location>
</feature>
<evidence type="ECO:0000313" key="3">
    <source>
        <dbReference type="Proteomes" id="UP000265300"/>
    </source>
</evidence>
<proteinExistence type="predicted"/>
<dbReference type="AlphaFoldDB" id="A0A340X2V6"/>
<dbReference type="OrthoDB" id="5950457at2759"/>
<dbReference type="Proteomes" id="UP000265300">
    <property type="component" value="Unplaced"/>
</dbReference>
<gene>
    <name evidence="4" type="primary">LOC103073504</name>
</gene>
<organism evidence="3 4">
    <name type="scientific">Lipotes vexillifer</name>
    <name type="common">Yangtze river dolphin</name>
    <dbReference type="NCBI Taxonomy" id="118797"/>
    <lineage>
        <taxon>Eukaryota</taxon>
        <taxon>Metazoa</taxon>
        <taxon>Chordata</taxon>
        <taxon>Craniata</taxon>
        <taxon>Vertebrata</taxon>
        <taxon>Euteleostomi</taxon>
        <taxon>Mammalia</taxon>
        <taxon>Eutheria</taxon>
        <taxon>Laurasiatheria</taxon>
        <taxon>Artiodactyla</taxon>
        <taxon>Whippomorpha</taxon>
        <taxon>Cetacea</taxon>
        <taxon>Odontoceti</taxon>
        <taxon>Lipotidae</taxon>
        <taxon>Lipotes</taxon>
    </lineage>
</organism>
<dbReference type="SMART" id="SM00457">
    <property type="entry name" value="MACPF"/>
    <property type="match status" value="1"/>
</dbReference>
<dbReference type="PANTHER" id="PTHR31463">
    <property type="entry name" value="MACROPHAGE-EXPRESSED GENE 1 PROTEIN"/>
    <property type="match status" value="1"/>
</dbReference>
<evidence type="ECO:0000313" key="4">
    <source>
        <dbReference type="RefSeq" id="XP_007455883.1"/>
    </source>
</evidence>
<dbReference type="RefSeq" id="XP_007455883.1">
    <property type="nucleotide sequence ID" value="XM_007455821.1"/>
</dbReference>
<evidence type="ECO:0000256" key="1">
    <source>
        <dbReference type="SAM" id="SignalP"/>
    </source>
</evidence>
<dbReference type="InterPro" id="IPR020864">
    <property type="entry name" value="MACPF"/>
</dbReference>
<reference evidence="4" key="1">
    <citation type="submission" date="2025-08" db="UniProtKB">
        <authorList>
            <consortium name="RefSeq"/>
        </authorList>
    </citation>
    <scope>IDENTIFICATION</scope>
</reference>
<dbReference type="KEGG" id="lve:103073504"/>
<accession>A0A340X2V6</accession>
<dbReference type="InterPro" id="IPR039707">
    <property type="entry name" value="MPEG1"/>
</dbReference>
<dbReference type="InParanoid" id="A0A340X2V6"/>
<dbReference type="GO" id="GO:0030670">
    <property type="term" value="C:phagocytic vesicle membrane"/>
    <property type="evidence" value="ECO:0007669"/>
    <property type="project" value="UniProtKB-SubCell"/>
</dbReference>